<dbReference type="Proteomes" id="UP000694930">
    <property type="component" value="Chromosome 6"/>
</dbReference>
<dbReference type="SMART" id="SM00666">
    <property type="entry name" value="PB1"/>
    <property type="match status" value="1"/>
</dbReference>
<sequence>MKKILAIRVTRHTLSGPTFNFPKRPRQSSRFPPPIYKLFPLSQFKSLEISDFSRSFFSFFRAQFPIFNCSFRTSMSQSTQIVKFLYSYGGRILPRPSDGTLRYIGGFTRVLSVDRSISFAELMVKFGELCGSSMRLKCKMPTEDLDVLVSITCDEDLANVIEEYDRVSAMTNTEMKIRALLSPINLPKKDSRPSSPMSCFDFAASSLKPGKFVRFNSPPSYAAARRLFSPVVGYPIGRRTEGEELYYPYCGQAGVKPLYNVVPIHCQ</sequence>
<evidence type="ECO:0000259" key="1">
    <source>
        <dbReference type="SMART" id="SM00666"/>
    </source>
</evidence>
<accession>A0ABM1H0K8</accession>
<dbReference type="Gene3D" id="3.10.20.90">
    <property type="entry name" value="Phosphatidylinositol 3-kinase Catalytic Subunit, Chain A, domain 1"/>
    <property type="match status" value="1"/>
</dbReference>
<dbReference type="PANTHER" id="PTHR31066:SF79">
    <property type="entry name" value="PB1 DOMAIN-CONTAINING PROTEIN"/>
    <property type="match status" value="1"/>
</dbReference>
<reference evidence="2" key="1">
    <citation type="journal article" date="2014" name="Nat. Genet.">
        <title>The genome of the stress-tolerant wild tomato species Solanum pennellii.</title>
        <authorList>
            <person name="Bolger A."/>
            <person name="Scossa F."/>
            <person name="Bolger M.E."/>
            <person name="Lanz C."/>
            <person name="Maumus F."/>
            <person name="Tohge T."/>
            <person name="Quesneville H."/>
            <person name="Alseekh S."/>
            <person name="Sorensen I."/>
            <person name="Lichtenstein G."/>
            <person name="Fich E.A."/>
            <person name="Conte M."/>
            <person name="Keller H."/>
            <person name="Schneeberger K."/>
            <person name="Schwacke R."/>
            <person name="Ofner I."/>
            <person name="Vrebalov J."/>
            <person name="Xu Y."/>
            <person name="Osorio S."/>
            <person name="Aflitos S.A."/>
            <person name="Schijlen E."/>
            <person name="Jimenez-Gomez J.M."/>
            <person name="Ryngajllo M."/>
            <person name="Kimura S."/>
            <person name="Kumar R."/>
            <person name="Koenig D."/>
            <person name="Headland L.R."/>
            <person name="Maloof J.N."/>
            <person name="Sinha N."/>
            <person name="van Ham R.C."/>
            <person name="Lankhorst R.K."/>
            <person name="Mao L."/>
            <person name="Vogel A."/>
            <person name="Arsova B."/>
            <person name="Panstruga R."/>
            <person name="Fei Z."/>
            <person name="Rose J.K."/>
            <person name="Zamir D."/>
            <person name="Carrari F."/>
            <person name="Giovannoni J.J."/>
            <person name="Weigel D."/>
            <person name="Usadel B."/>
            <person name="Fernie A.R."/>
        </authorList>
    </citation>
    <scope>NUCLEOTIDE SEQUENCE [LARGE SCALE GENOMIC DNA]</scope>
    <source>
        <strain evidence="2">cv. LA0716</strain>
    </source>
</reference>
<feature type="domain" description="PB1" evidence="1">
    <location>
        <begin position="96"/>
        <end position="184"/>
    </location>
</feature>
<dbReference type="GeneID" id="107022619"/>
<name>A0ABM1H0K8_SOLPN</name>
<organism evidence="2 3">
    <name type="scientific">Solanum pennellii</name>
    <name type="common">Tomato</name>
    <name type="synonym">Lycopersicon pennellii</name>
    <dbReference type="NCBI Taxonomy" id="28526"/>
    <lineage>
        <taxon>Eukaryota</taxon>
        <taxon>Viridiplantae</taxon>
        <taxon>Streptophyta</taxon>
        <taxon>Embryophyta</taxon>
        <taxon>Tracheophyta</taxon>
        <taxon>Spermatophyta</taxon>
        <taxon>Magnoliopsida</taxon>
        <taxon>eudicotyledons</taxon>
        <taxon>Gunneridae</taxon>
        <taxon>Pentapetalae</taxon>
        <taxon>asterids</taxon>
        <taxon>lamiids</taxon>
        <taxon>Solanales</taxon>
        <taxon>Solanaceae</taxon>
        <taxon>Solanoideae</taxon>
        <taxon>Solaneae</taxon>
        <taxon>Solanum</taxon>
        <taxon>Solanum subgen. Lycopersicon</taxon>
    </lineage>
</organism>
<protein>
    <submittedName>
        <fullName evidence="3">Uncharacterized protein LOC107022619</fullName>
    </submittedName>
</protein>
<dbReference type="InterPro" id="IPR053198">
    <property type="entry name" value="Gynoecium_Dev_Regulator"/>
</dbReference>
<keyword evidence="2" id="KW-1185">Reference proteome</keyword>
<dbReference type="RefSeq" id="XP_015078701.2">
    <property type="nucleotide sequence ID" value="XM_015223215.2"/>
</dbReference>
<dbReference type="PANTHER" id="PTHR31066">
    <property type="entry name" value="OS05G0427100 PROTEIN-RELATED"/>
    <property type="match status" value="1"/>
</dbReference>
<proteinExistence type="predicted"/>
<dbReference type="SUPFAM" id="SSF54277">
    <property type="entry name" value="CAD &amp; PB1 domains"/>
    <property type="match status" value="1"/>
</dbReference>
<dbReference type="Pfam" id="PF00564">
    <property type="entry name" value="PB1"/>
    <property type="match status" value="1"/>
</dbReference>
<reference evidence="3" key="2">
    <citation type="submission" date="2025-08" db="UniProtKB">
        <authorList>
            <consortium name="RefSeq"/>
        </authorList>
    </citation>
    <scope>IDENTIFICATION</scope>
</reference>
<gene>
    <name evidence="3" type="primary">LOC107022619</name>
</gene>
<evidence type="ECO:0000313" key="3">
    <source>
        <dbReference type="RefSeq" id="XP_015078701.2"/>
    </source>
</evidence>
<dbReference type="CDD" id="cd06410">
    <property type="entry name" value="PB1_UP2"/>
    <property type="match status" value="1"/>
</dbReference>
<dbReference type="InterPro" id="IPR000270">
    <property type="entry name" value="PB1_dom"/>
</dbReference>
<evidence type="ECO:0000313" key="2">
    <source>
        <dbReference type="Proteomes" id="UP000694930"/>
    </source>
</evidence>